<organism evidence="2 3">
    <name type="scientific">Methylobacterium nodulans (strain LMG 21967 / CNCM I-2342 / ORS 2060)</name>
    <dbReference type="NCBI Taxonomy" id="460265"/>
    <lineage>
        <taxon>Bacteria</taxon>
        <taxon>Pseudomonadati</taxon>
        <taxon>Pseudomonadota</taxon>
        <taxon>Alphaproteobacteria</taxon>
        <taxon>Hyphomicrobiales</taxon>
        <taxon>Methylobacteriaceae</taxon>
        <taxon>Methylobacterium</taxon>
    </lineage>
</organism>
<proteinExistence type="predicted"/>
<dbReference type="PANTHER" id="PTHR42941">
    <property type="entry name" value="SLL1037 PROTEIN"/>
    <property type="match status" value="1"/>
</dbReference>
<dbReference type="Pfam" id="PF16868">
    <property type="entry name" value="NMT1_3"/>
    <property type="match status" value="1"/>
</dbReference>
<gene>
    <name evidence="2" type="ordered locus">Mnod_0107</name>
</gene>
<name>B8IUA9_METNO</name>
<dbReference type="EMBL" id="CP001349">
    <property type="protein sequence ID" value="ACL55154.1"/>
    <property type="molecule type" value="Genomic_DNA"/>
</dbReference>
<reference evidence="2 3" key="1">
    <citation type="submission" date="2009-01" db="EMBL/GenBank/DDBJ databases">
        <title>Complete sequence of chromosome of Methylobacterium nodulans ORS 2060.</title>
        <authorList>
            <consortium name="US DOE Joint Genome Institute"/>
            <person name="Lucas S."/>
            <person name="Copeland A."/>
            <person name="Lapidus A."/>
            <person name="Glavina del Rio T."/>
            <person name="Dalin E."/>
            <person name="Tice H."/>
            <person name="Bruce D."/>
            <person name="Goodwin L."/>
            <person name="Pitluck S."/>
            <person name="Sims D."/>
            <person name="Brettin T."/>
            <person name="Detter J.C."/>
            <person name="Han C."/>
            <person name="Larimer F."/>
            <person name="Land M."/>
            <person name="Hauser L."/>
            <person name="Kyrpides N."/>
            <person name="Ivanova N."/>
            <person name="Marx C.J."/>
            <person name="Richardson P."/>
        </authorList>
    </citation>
    <scope>NUCLEOTIDE SEQUENCE [LARGE SCALE GENOMIC DNA]</scope>
    <source>
        <strain evidence="3">LMG 21967 / CNCM I-2342 / ORS 2060</strain>
    </source>
</reference>
<dbReference type="Proteomes" id="UP000008207">
    <property type="component" value="Chromosome"/>
</dbReference>
<dbReference type="eggNOG" id="COG2358">
    <property type="taxonomic scope" value="Bacteria"/>
</dbReference>
<dbReference type="AlphaFoldDB" id="B8IUA9"/>
<dbReference type="RefSeq" id="WP_012634393.1">
    <property type="nucleotide sequence ID" value="NC_011894.1"/>
</dbReference>
<dbReference type="Gene3D" id="3.40.190.10">
    <property type="entry name" value="Periplasmic binding protein-like II"/>
    <property type="match status" value="2"/>
</dbReference>
<accession>B8IUA9</accession>
<protein>
    <submittedName>
        <fullName evidence="2">TRAP-type uncharacterized transport system periplasmic component-like protein</fullName>
    </submittedName>
</protein>
<sequence>MRFGRELVFLIGAVLLAGAAGLASYFTRATTLTIAVAPSGGTEPALIRAFADALASQHKSLRLTILPFDGVRESAAALQDGRADLAIVRPDILLPANGLTLAILREQAMIIAAPEPSGIKEMPDLSRKRLAFLAERTTDQAVLQRVLGHYGLALTTDPPPGPLAPRSVALVPLEEPDLATAFAEKRIDALAILTTPTTPTARRVMRIVQNASRTRKLRLAGVAESSALIERFPRLQAVTVAEGLFAGHPKTPEEAVSTIGTSYRLMARSTLSRVAAAEVTQYLFEMRSLLAETVPSANAITAPAYETNAEATSARLPIHPGAIDYYEREQQSFIERYETWIYLVAFLGGGVGSAVAWLRQRLSRLRRERIEVATRRLLQIRSEARRTTDRTALEEMAGEIDDLAGNIARYALNRPTEAHTMTAATIAIDAARSTVQRALAQSGPPKPTLRAVE</sequence>
<dbReference type="PANTHER" id="PTHR42941:SF1">
    <property type="entry name" value="SLL1037 PROTEIN"/>
    <property type="match status" value="1"/>
</dbReference>
<dbReference type="SUPFAM" id="SSF53850">
    <property type="entry name" value="Periplasmic binding protein-like II"/>
    <property type="match status" value="1"/>
</dbReference>
<dbReference type="HOGENOM" id="CLU_033215_6_0_5"/>
<keyword evidence="1" id="KW-0472">Membrane</keyword>
<dbReference type="STRING" id="460265.Mnod_0107"/>
<dbReference type="InterPro" id="IPR011852">
    <property type="entry name" value="TRAP_TAXI"/>
</dbReference>
<evidence type="ECO:0000313" key="2">
    <source>
        <dbReference type="EMBL" id="ACL55154.1"/>
    </source>
</evidence>
<evidence type="ECO:0000256" key="1">
    <source>
        <dbReference type="SAM" id="Phobius"/>
    </source>
</evidence>
<keyword evidence="1" id="KW-1133">Transmembrane helix</keyword>
<keyword evidence="1" id="KW-0812">Transmembrane</keyword>
<dbReference type="OrthoDB" id="7976602at2"/>
<evidence type="ECO:0000313" key="3">
    <source>
        <dbReference type="Proteomes" id="UP000008207"/>
    </source>
</evidence>
<feature type="transmembrane region" description="Helical" evidence="1">
    <location>
        <begin position="340"/>
        <end position="358"/>
    </location>
</feature>
<dbReference type="KEGG" id="mno:Mnod_0107"/>
<keyword evidence="3" id="KW-1185">Reference proteome</keyword>